<dbReference type="InterPro" id="IPR045034">
    <property type="entry name" value="O-acyltransferase_WSD1-like"/>
</dbReference>
<evidence type="ECO:0000313" key="14">
    <source>
        <dbReference type="Proteomes" id="UP000737171"/>
    </source>
</evidence>
<comment type="similarity">
    <text evidence="3">Belongs to the long-chain O-acyltransferase family.</text>
</comment>
<feature type="domain" description="O-acyltransferase WSD1 C-terminal" evidence="12">
    <location>
        <begin position="326"/>
        <end position="475"/>
    </location>
</feature>
<gene>
    <name evidence="13" type="ORF">HLB44_22770</name>
</gene>
<comment type="pathway">
    <text evidence="2">Lipid metabolism.</text>
</comment>
<dbReference type="InterPro" id="IPR009721">
    <property type="entry name" value="O-acyltransferase_WSD1_C"/>
</dbReference>
<comment type="catalytic activity">
    <reaction evidence="10">
        <text>an acyl-CoA + a 1,2-diacyl-sn-glycerol = a triacyl-sn-glycerol + CoA</text>
        <dbReference type="Rhea" id="RHEA:10868"/>
        <dbReference type="ChEBI" id="CHEBI:17815"/>
        <dbReference type="ChEBI" id="CHEBI:57287"/>
        <dbReference type="ChEBI" id="CHEBI:58342"/>
        <dbReference type="ChEBI" id="CHEBI:64615"/>
        <dbReference type="EC" id="2.3.1.20"/>
    </reaction>
</comment>
<evidence type="ECO:0000256" key="5">
    <source>
        <dbReference type="ARBA" id="ARBA00022516"/>
    </source>
</evidence>
<comment type="caution">
    <text evidence="13">The sequence shown here is derived from an EMBL/GenBank/DDBJ whole genome shotgun (WGS) entry which is preliminary data.</text>
</comment>
<organism evidence="13 14">
    <name type="scientific">Pseudaquabacterium terrae</name>
    <dbReference type="NCBI Taxonomy" id="2732868"/>
    <lineage>
        <taxon>Bacteria</taxon>
        <taxon>Pseudomonadati</taxon>
        <taxon>Pseudomonadota</taxon>
        <taxon>Betaproteobacteria</taxon>
        <taxon>Burkholderiales</taxon>
        <taxon>Sphaerotilaceae</taxon>
        <taxon>Pseudaquabacterium</taxon>
    </lineage>
</organism>
<dbReference type="Pfam" id="PF06974">
    <property type="entry name" value="WS_DGAT_C"/>
    <property type="match status" value="1"/>
</dbReference>
<dbReference type="EC" id="2.3.1.20" evidence="4"/>
<evidence type="ECO:0000256" key="10">
    <source>
        <dbReference type="ARBA" id="ARBA00048109"/>
    </source>
</evidence>
<dbReference type="PANTHER" id="PTHR31650:SF1">
    <property type="entry name" value="WAX ESTER SYNTHASE_DIACYLGLYCEROL ACYLTRANSFERASE 4-RELATED"/>
    <property type="match status" value="1"/>
</dbReference>
<keyword evidence="9" id="KW-0012">Acyltransferase</keyword>
<evidence type="ECO:0000259" key="12">
    <source>
        <dbReference type="Pfam" id="PF06974"/>
    </source>
</evidence>
<keyword evidence="7" id="KW-0319">Glycerol metabolism</keyword>
<keyword evidence="6" id="KW-0808">Transferase</keyword>
<evidence type="ECO:0000256" key="4">
    <source>
        <dbReference type="ARBA" id="ARBA00013244"/>
    </source>
</evidence>
<evidence type="ECO:0000256" key="9">
    <source>
        <dbReference type="ARBA" id="ARBA00023315"/>
    </source>
</evidence>
<evidence type="ECO:0000256" key="3">
    <source>
        <dbReference type="ARBA" id="ARBA00009587"/>
    </source>
</evidence>
<dbReference type="PANTHER" id="PTHR31650">
    <property type="entry name" value="O-ACYLTRANSFERASE (WSD1-LIKE) FAMILY PROTEIN"/>
    <property type="match status" value="1"/>
</dbReference>
<feature type="domain" description="O-acyltransferase WSD1-like N-terminal" evidence="11">
    <location>
        <begin position="4"/>
        <end position="285"/>
    </location>
</feature>
<keyword evidence="8" id="KW-0443">Lipid metabolism</keyword>
<evidence type="ECO:0000256" key="7">
    <source>
        <dbReference type="ARBA" id="ARBA00022798"/>
    </source>
</evidence>
<dbReference type="Pfam" id="PF03007">
    <property type="entry name" value="WS_DGAT_cat"/>
    <property type="match status" value="1"/>
</dbReference>
<dbReference type="EMBL" id="JABRWJ010000007">
    <property type="protein sequence ID" value="NRF69834.1"/>
    <property type="molecule type" value="Genomic_DNA"/>
</dbReference>
<accession>A0ABX2EMW7</accession>
<reference evidence="13 14" key="1">
    <citation type="submission" date="2020-05" db="EMBL/GenBank/DDBJ databases">
        <title>Aquincola sp. isolate from soil.</title>
        <authorList>
            <person name="Han J."/>
            <person name="Kim D.-U."/>
        </authorList>
    </citation>
    <scope>NUCLEOTIDE SEQUENCE [LARGE SCALE GENOMIC DNA]</scope>
    <source>
        <strain evidence="13 14">S2</strain>
    </source>
</reference>
<evidence type="ECO:0000256" key="2">
    <source>
        <dbReference type="ARBA" id="ARBA00005189"/>
    </source>
</evidence>
<name>A0ABX2EMW7_9BURK</name>
<keyword evidence="14" id="KW-1185">Reference proteome</keyword>
<keyword evidence="5" id="KW-0444">Lipid biosynthesis</keyword>
<dbReference type="InterPro" id="IPR014292">
    <property type="entry name" value="Acyl_transf_WS/DGAT"/>
</dbReference>
<dbReference type="Proteomes" id="UP000737171">
    <property type="component" value="Unassembled WGS sequence"/>
</dbReference>
<evidence type="ECO:0000256" key="1">
    <source>
        <dbReference type="ARBA" id="ARBA00004771"/>
    </source>
</evidence>
<sequence>MKRLSGLDATFLYLETPEMPMHVGALNVFELPAGFKGRFVTALRRHMAERLPLAPALRRRLWWMPLNLANPAWVDAEPDLNEHIAEYKLPKSAKQGDGMAALEAAIGELHVKLLDRKRPLWKFWVLEGLGPSPEGRRRVGLYSQLHHAAVDGQAAVALGQVILDLVPSGRDLDIKPSKREKTFRLGVPEMLRGVLANEAKQVANIVKSLPDTVGTIASTAGVVLQKSQLLGGKKKGAKVSNVTLAPRTVLNQSVTAGRAFAGVSLPLAELKAIGRANDATINDMVLLICSTALRRYFQQHGTLPRKSLIAAVPISLREKGDTTSDNQASMSLISLGTHLADLRKRLAHVKAATAAMKSTMGSLKSILPTDFPSLGAPWLIEAATALYGKARLAEKIPQVANVAISNVPGPPVPLFMAGARMKANYPTSIVVHGMALNVTVHSYEDQLDFGVMADAQAMPDVRQLANAMQVAFDDLRALNPPPVTAAPGVAETGRAVLGQARRRLAGVVSDAMKGVAGSAVGRSVSRALPDAARGVVGAAVGQAVKTAMQTATRTATRGATQAALDTVALVTRAPRASAPSAPKRRR</sequence>
<protein>
    <recommendedName>
        <fullName evidence="4">diacylglycerol O-acyltransferase</fullName>
        <ecNumber evidence="4">2.3.1.20</ecNumber>
    </recommendedName>
</protein>
<evidence type="ECO:0000256" key="6">
    <source>
        <dbReference type="ARBA" id="ARBA00022679"/>
    </source>
</evidence>
<proteinExistence type="inferred from homology"/>
<comment type="pathway">
    <text evidence="1">Glycerolipid metabolism; triacylglycerol biosynthesis.</text>
</comment>
<evidence type="ECO:0000313" key="13">
    <source>
        <dbReference type="EMBL" id="NRF69834.1"/>
    </source>
</evidence>
<evidence type="ECO:0000259" key="11">
    <source>
        <dbReference type="Pfam" id="PF03007"/>
    </source>
</evidence>
<dbReference type="InterPro" id="IPR004255">
    <property type="entry name" value="O-acyltransferase_WSD1_N"/>
</dbReference>
<evidence type="ECO:0000256" key="8">
    <source>
        <dbReference type="ARBA" id="ARBA00023098"/>
    </source>
</evidence>
<dbReference type="RefSeq" id="WP_173127545.1">
    <property type="nucleotide sequence ID" value="NZ_JABRWJ010000007.1"/>
</dbReference>
<dbReference type="NCBIfam" id="TIGR02946">
    <property type="entry name" value="acyl_WS_DGAT"/>
    <property type="match status" value="1"/>
</dbReference>